<protein>
    <submittedName>
        <fullName evidence="1">Uncharacterized protein</fullName>
    </submittedName>
</protein>
<accession>A0A2G2VRZ8</accession>
<sequence length="254" mass="29210">MLSDREDLVSIVGISFKTKNLIEALKDFATSSKCSTYKCQDCKVKHDGVINAINALTTSVKKMAFKSGFIPSKRISYPYTPLEIKAAKRRRKNTSKASSSIEKNKIAMPLSLYCIIVQYARATREQHEPKKVDSTVEATAKEHNITVDNPLTASKEEEKIEFISSGERKNYPFERFNISDEAPKKLTQLINDYSEWIADGMLKHYSDRKQNDECYKVNESSLGFDMFDFVVVHPIIKNWFYLMSQPQTYWNDEV</sequence>
<dbReference type="EMBL" id="MLFT02000010">
    <property type="protein sequence ID" value="PHT35736.1"/>
    <property type="molecule type" value="Genomic_DNA"/>
</dbReference>
<evidence type="ECO:0000313" key="2">
    <source>
        <dbReference type="Proteomes" id="UP000224567"/>
    </source>
</evidence>
<dbReference type="AlphaFoldDB" id="A0A2G2VRZ8"/>
<gene>
    <name evidence="1" type="ORF">CQW23_23436</name>
</gene>
<keyword evidence="2" id="KW-1185">Reference proteome</keyword>
<comment type="caution">
    <text evidence="1">The sequence shown here is derived from an EMBL/GenBank/DDBJ whole genome shotgun (WGS) entry which is preliminary data.</text>
</comment>
<name>A0A2G2VRZ8_CAPBA</name>
<evidence type="ECO:0000313" key="1">
    <source>
        <dbReference type="EMBL" id="PHT35736.1"/>
    </source>
</evidence>
<organism evidence="1 2">
    <name type="scientific">Capsicum baccatum</name>
    <name type="common">Peruvian pepper</name>
    <dbReference type="NCBI Taxonomy" id="33114"/>
    <lineage>
        <taxon>Eukaryota</taxon>
        <taxon>Viridiplantae</taxon>
        <taxon>Streptophyta</taxon>
        <taxon>Embryophyta</taxon>
        <taxon>Tracheophyta</taxon>
        <taxon>Spermatophyta</taxon>
        <taxon>Magnoliopsida</taxon>
        <taxon>eudicotyledons</taxon>
        <taxon>Gunneridae</taxon>
        <taxon>Pentapetalae</taxon>
        <taxon>asterids</taxon>
        <taxon>lamiids</taxon>
        <taxon>Solanales</taxon>
        <taxon>Solanaceae</taxon>
        <taxon>Solanoideae</taxon>
        <taxon>Capsiceae</taxon>
        <taxon>Capsicum</taxon>
    </lineage>
</organism>
<dbReference type="Proteomes" id="UP000224567">
    <property type="component" value="Unassembled WGS sequence"/>
</dbReference>
<reference evidence="2" key="2">
    <citation type="journal article" date="2017" name="J. Anim. Genet.">
        <title>Multiple reference genome sequences of hot pepper reveal the massive evolution of plant disease resistance genes by retroduplication.</title>
        <authorList>
            <person name="Kim S."/>
            <person name="Park J."/>
            <person name="Yeom S.-I."/>
            <person name="Kim Y.-M."/>
            <person name="Seo E."/>
            <person name="Kim K.-T."/>
            <person name="Kim M.-S."/>
            <person name="Lee J.M."/>
            <person name="Cheong K."/>
            <person name="Shin H.-S."/>
            <person name="Kim S.-B."/>
            <person name="Han K."/>
            <person name="Lee J."/>
            <person name="Park M."/>
            <person name="Lee H.-A."/>
            <person name="Lee H.-Y."/>
            <person name="Lee Y."/>
            <person name="Oh S."/>
            <person name="Lee J.H."/>
            <person name="Choi E."/>
            <person name="Choi E."/>
            <person name="Lee S.E."/>
            <person name="Jeon J."/>
            <person name="Kim H."/>
            <person name="Choi G."/>
            <person name="Song H."/>
            <person name="Lee J."/>
            <person name="Lee S.-C."/>
            <person name="Kwon J.-K."/>
            <person name="Lee H.-Y."/>
            <person name="Koo N."/>
            <person name="Hong Y."/>
            <person name="Kim R.W."/>
            <person name="Kang W.-H."/>
            <person name="Huh J.H."/>
            <person name="Kang B.-C."/>
            <person name="Yang T.-J."/>
            <person name="Lee Y.-H."/>
            <person name="Bennetzen J.L."/>
            <person name="Choi D."/>
        </authorList>
    </citation>
    <scope>NUCLEOTIDE SEQUENCE [LARGE SCALE GENOMIC DNA]</scope>
    <source>
        <strain evidence="2">cv. PBC81</strain>
    </source>
</reference>
<reference evidence="1 2" key="1">
    <citation type="journal article" date="2017" name="Genome Biol.">
        <title>New reference genome sequences of hot pepper reveal the massive evolution of plant disease-resistance genes by retroduplication.</title>
        <authorList>
            <person name="Kim S."/>
            <person name="Park J."/>
            <person name="Yeom S.I."/>
            <person name="Kim Y.M."/>
            <person name="Seo E."/>
            <person name="Kim K.T."/>
            <person name="Kim M.S."/>
            <person name="Lee J.M."/>
            <person name="Cheong K."/>
            <person name="Shin H.S."/>
            <person name="Kim S.B."/>
            <person name="Han K."/>
            <person name="Lee J."/>
            <person name="Park M."/>
            <person name="Lee H.A."/>
            <person name="Lee H.Y."/>
            <person name="Lee Y."/>
            <person name="Oh S."/>
            <person name="Lee J.H."/>
            <person name="Choi E."/>
            <person name="Choi E."/>
            <person name="Lee S.E."/>
            <person name="Jeon J."/>
            <person name="Kim H."/>
            <person name="Choi G."/>
            <person name="Song H."/>
            <person name="Lee J."/>
            <person name="Lee S.C."/>
            <person name="Kwon J.K."/>
            <person name="Lee H.Y."/>
            <person name="Koo N."/>
            <person name="Hong Y."/>
            <person name="Kim R.W."/>
            <person name="Kang W.H."/>
            <person name="Huh J.H."/>
            <person name="Kang B.C."/>
            <person name="Yang T.J."/>
            <person name="Lee Y.H."/>
            <person name="Bennetzen J.L."/>
            <person name="Choi D."/>
        </authorList>
    </citation>
    <scope>NUCLEOTIDE SEQUENCE [LARGE SCALE GENOMIC DNA]</scope>
    <source>
        <strain evidence="2">cv. PBC81</strain>
    </source>
</reference>
<proteinExistence type="predicted"/>